<sequence>MPHERPYRDPVLRRSSQTSIKSNLNIREANKSMFSVTSTNYGIGLKKKLSRYGVPVCNAPPHPNPTGVRSLFQTTACFSVHCCPPSPSLSFTEF</sequence>
<evidence type="ECO:0000313" key="1">
    <source>
        <dbReference type="EMBL" id="KAJ8345388.1"/>
    </source>
</evidence>
<protein>
    <submittedName>
        <fullName evidence="1">Uncharacterized protein</fullName>
    </submittedName>
</protein>
<evidence type="ECO:0000313" key="2">
    <source>
        <dbReference type="Proteomes" id="UP001152622"/>
    </source>
</evidence>
<dbReference type="AlphaFoldDB" id="A0A9Q1IMR6"/>
<organism evidence="1 2">
    <name type="scientific">Synaphobranchus kaupii</name>
    <name type="common">Kaup's arrowtooth eel</name>
    <dbReference type="NCBI Taxonomy" id="118154"/>
    <lineage>
        <taxon>Eukaryota</taxon>
        <taxon>Metazoa</taxon>
        <taxon>Chordata</taxon>
        <taxon>Craniata</taxon>
        <taxon>Vertebrata</taxon>
        <taxon>Euteleostomi</taxon>
        <taxon>Actinopterygii</taxon>
        <taxon>Neopterygii</taxon>
        <taxon>Teleostei</taxon>
        <taxon>Anguilliformes</taxon>
        <taxon>Synaphobranchidae</taxon>
        <taxon>Synaphobranchus</taxon>
    </lineage>
</organism>
<keyword evidence="2" id="KW-1185">Reference proteome</keyword>
<proteinExistence type="predicted"/>
<dbReference type="EMBL" id="JAINUF010000012">
    <property type="protein sequence ID" value="KAJ8345388.1"/>
    <property type="molecule type" value="Genomic_DNA"/>
</dbReference>
<comment type="caution">
    <text evidence="1">The sequence shown here is derived from an EMBL/GenBank/DDBJ whole genome shotgun (WGS) entry which is preliminary data.</text>
</comment>
<accession>A0A9Q1IMR6</accession>
<gene>
    <name evidence="1" type="ORF">SKAU_G00295810</name>
</gene>
<name>A0A9Q1IMR6_SYNKA</name>
<dbReference type="Proteomes" id="UP001152622">
    <property type="component" value="Chromosome 12"/>
</dbReference>
<reference evidence="1" key="1">
    <citation type="journal article" date="2023" name="Science">
        <title>Genome structures resolve the early diversification of teleost fishes.</title>
        <authorList>
            <person name="Parey E."/>
            <person name="Louis A."/>
            <person name="Montfort J."/>
            <person name="Bouchez O."/>
            <person name="Roques C."/>
            <person name="Iampietro C."/>
            <person name="Lluch J."/>
            <person name="Castinel A."/>
            <person name="Donnadieu C."/>
            <person name="Desvignes T."/>
            <person name="Floi Bucao C."/>
            <person name="Jouanno E."/>
            <person name="Wen M."/>
            <person name="Mejri S."/>
            <person name="Dirks R."/>
            <person name="Jansen H."/>
            <person name="Henkel C."/>
            <person name="Chen W.J."/>
            <person name="Zahm M."/>
            <person name="Cabau C."/>
            <person name="Klopp C."/>
            <person name="Thompson A.W."/>
            <person name="Robinson-Rechavi M."/>
            <person name="Braasch I."/>
            <person name="Lecointre G."/>
            <person name="Bobe J."/>
            <person name="Postlethwait J.H."/>
            <person name="Berthelot C."/>
            <person name="Roest Crollius H."/>
            <person name="Guiguen Y."/>
        </authorList>
    </citation>
    <scope>NUCLEOTIDE SEQUENCE</scope>
    <source>
        <strain evidence="1">WJC10195</strain>
    </source>
</reference>